<accession>A0A1A8XPQ0</accession>
<feature type="region of interest" description="Disordered" evidence="1">
    <location>
        <begin position="241"/>
        <end position="272"/>
    </location>
</feature>
<dbReference type="Pfam" id="PF07793">
    <property type="entry name" value="DUF1631"/>
    <property type="match status" value="1"/>
</dbReference>
<dbReference type="AlphaFoldDB" id="A0A1A8XPQ0"/>
<keyword evidence="3" id="KW-1185">Reference proteome</keyword>
<name>A0A1A8XPQ0_9RHOO</name>
<feature type="compositionally biased region" description="Polar residues" evidence="1">
    <location>
        <begin position="241"/>
        <end position="254"/>
    </location>
</feature>
<sequence>MTQSSSSPAANRVISLNSLGRDRSPGRRILAECRDQLVNSLFVWLREVAAPVSEELFLLADSTRERLQQTRYLDLRADVEKDWSHLVETFRRDLSAEADRCQNQEAEKDGKREASLEIPDFEGLQLVADDDLSEHIVIREFSAQLSETCDEELYALNRRVAVLLGRDELTESDNPLAPPVVCRALSDACATIGSNAEERLLLLRRLERHLHLALPPIYQQINAYLVERGILPDLKRNYRRSSGSAAKSATSEPDSSSPASMTPASPTTSGLNSSAGILDALQRLAQARVARLPAGLSSDGGNAMPGAMTSGPPGEALDPESVSRLLFSSLNDLQHAPSCEPGGLIVNQVRLVRESESAQQVGGLEAVTIDIVAMLFDFIFDDAHIPVAVKALISRLQIPVLKVAMLNPGFFADRQHPTRRFLGSVSGVSIRWGSLVDETDPFYCKLAELVERIQADFEDDVEVFGTALAELEAFVDECQVEEDSTALTAANIVILREQDAEGWERAQRAVQAFRASNSPPALIDAFLTEHWVGVLHKIAVREDPNETDWQTAKEAMKDLSWSIEAKKTPDDRLKLIGMLPKLLAQINKGLDSVDASPSQRSDFFDQLVQCHSAALKGETHATPTPEIPPASGAENASPAFSPSEEGDLLVTRSTDNGVEVEEVILVGASPIWRADDREIFRLVSELKRGDWVEFHELEGPDGDVASTNRERLNWISPQRGILLFSNHRSAKAISIAPEALARQIRDGIATIVRDEPIFERALSGALESMNAR</sequence>
<reference evidence="2 3" key="1">
    <citation type="submission" date="2016-06" db="EMBL/GenBank/DDBJ databases">
        <authorList>
            <person name="Kjaerup R.B."/>
            <person name="Dalgaard T.S."/>
            <person name="Juul-Madsen H.R."/>
        </authorList>
    </citation>
    <scope>NUCLEOTIDE SEQUENCE [LARGE SCALE GENOMIC DNA]</scope>
    <source>
        <strain evidence="2">2</strain>
    </source>
</reference>
<organism evidence="2 3">
    <name type="scientific">Candidatus Propionivibrio aalborgensis</name>
    <dbReference type="NCBI Taxonomy" id="1860101"/>
    <lineage>
        <taxon>Bacteria</taxon>
        <taxon>Pseudomonadati</taxon>
        <taxon>Pseudomonadota</taxon>
        <taxon>Betaproteobacteria</taxon>
        <taxon>Rhodocyclales</taxon>
        <taxon>Rhodocyclaceae</taxon>
        <taxon>Propionivibrio</taxon>
    </lineage>
</organism>
<dbReference type="EMBL" id="FLQY01000124">
    <property type="protein sequence ID" value="SBT07130.1"/>
    <property type="molecule type" value="Genomic_DNA"/>
</dbReference>
<evidence type="ECO:0000313" key="2">
    <source>
        <dbReference type="EMBL" id="SBT07130.1"/>
    </source>
</evidence>
<dbReference type="RefSeq" id="WP_186410757.1">
    <property type="nucleotide sequence ID" value="NZ_FLQY01000124.1"/>
</dbReference>
<protein>
    <recommendedName>
        <fullName evidence="4">Thymidine phosphorylase</fullName>
    </recommendedName>
</protein>
<proteinExistence type="predicted"/>
<feature type="region of interest" description="Disordered" evidence="1">
    <location>
        <begin position="618"/>
        <end position="645"/>
    </location>
</feature>
<dbReference type="InterPro" id="IPR012434">
    <property type="entry name" value="DUF1631"/>
</dbReference>
<feature type="region of interest" description="Disordered" evidence="1">
    <location>
        <begin position="295"/>
        <end position="315"/>
    </location>
</feature>
<feature type="compositionally biased region" description="Low complexity" evidence="1">
    <location>
        <begin position="255"/>
        <end position="269"/>
    </location>
</feature>
<dbReference type="Proteomes" id="UP000199600">
    <property type="component" value="Unassembled WGS sequence"/>
</dbReference>
<evidence type="ECO:0000256" key="1">
    <source>
        <dbReference type="SAM" id="MobiDB-lite"/>
    </source>
</evidence>
<evidence type="ECO:0008006" key="4">
    <source>
        <dbReference type="Google" id="ProtNLM"/>
    </source>
</evidence>
<gene>
    <name evidence="2" type="ORF">PROAA_210026</name>
</gene>
<evidence type="ECO:0000313" key="3">
    <source>
        <dbReference type="Proteomes" id="UP000199600"/>
    </source>
</evidence>